<dbReference type="Ensembl" id="ENSCHIT00010054135.1">
    <property type="protein sequence ID" value="ENSCHIP00010038687.1"/>
    <property type="gene ID" value="ENSCHIG00010028618.1"/>
</dbReference>
<evidence type="ECO:0000256" key="5">
    <source>
        <dbReference type="SAM" id="Phobius"/>
    </source>
</evidence>
<evidence type="ECO:0000313" key="6">
    <source>
        <dbReference type="Ensembl" id="ENSCHIP00010038687.1"/>
    </source>
</evidence>
<evidence type="ECO:0000256" key="3">
    <source>
        <dbReference type="ARBA" id="ARBA00022737"/>
    </source>
</evidence>
<proteinExistence type="predicted"/>
<feature type="region of interest" description="Disordered" evidence="4">
    <location>
        <begin position="158"/>
        <end position="185"/>
    </location>
</feature>
<keyword evidence="3" id="KW-0677">Repeat</keyword>
<keyword evidence="5" id="KW-0812">Transmembrane</keyword>
<dbReference type="GO" id="GO:0030672">
    <property type="term" value="C:synaptic vesicle membrane"/>
    <property type="evidence" value="ECO:0007669"/>
    <property type="project" value="TreeGrafter"/>
</dbReference>
<protein>
    <recommendedName>
        <fullName evidence="7">MARVEL domain-containing protein</fullName>
    </recommendedName>
</protein>
<evidence type="ECO:0000256" key="4">
    <source>
        <dbReference type="SAM" id="MobiDB-lite"/>
    </source>
</evidence>
<reference evidence="6" key="1">
    <citation type="submission" date="2025-08" db="UniProtKB">
        <authorList>
            <consortium name="Ensembl"/>
        </authorList>
    </citation>
    <scope>IDENTIFICATION</scope>
</reference>
<keyword evidence="5" id="KW-0472">Membrane</keyword>
<dbReference type="InterPro" id="IPR001285">
    <property type="entry name" value="Synaptophysin/porin"/>
</dbReference>
<dbReference type="PANTHER" id="PTHR10306:SF10">
    <property type="entry name" value="SYNAPTOPHYSIN"/>
    <property type="match status" value="1"/>
</dbReference>
<dbReference type="GO" id="GO:0048786">
    <property type="term" value="C:presynaptic active zone"/>
    <property type="evidence" value="ECO:0007669"/>
    <property type="project" value="TreeGrafter"/>
</dbReference>
<dbReference type="AlphaFoldDB" id="A0A8C2S6Z5"/>
<evidence type="ECO:0008006" key="7">
    <source>
        <dbReference type="Google" id="ProtNLM"/>
    </source>
</evidence>
<feature type="transmembrane region" description="Helical" evidence="5">
    <location>
        <begin position="82"/>
        <end position="104"/>
    </location>
</feature>
<organism evidence="6">
    <name type="scientific">Capra hircus</name>
    <name type="common">Goat</name>
    <dbReference type="NCBI Taxonomy" id="9925"/>
    <lineage>
        <taxon>Eukaryota</taxon>
        <taxon>Metazoa</taxon>
        <taxon>Chordata</taxon>
        <taxon>Craniata</taxon>
        <taxon>Vertebrata</taxon>
        <taxon>Euteleostomi</taxon>
        <taxon>Mammalia</taxon>
        <taxon>Eutheria</taxon>
        <taxon>Laurasiatheria</taxon>
        <taxon>Artiodactyla</taxon>
        <taxon>Ruminantia</taxon>
        <taxon>Pecora</taxon>
        <taxon>Bovidae</taxon>
        <taxon>Caprinae</taxon>
        <taxon>Capra</taxon>
    </lineage>
</organism>
<evidence type="ECO:0000256" key="1">
    <source>
        <dbReference type="ARBA" id="ARBA00004127"/>
    </source>
</evidence>
<feature type="transmembrane region" description="Helical" evidence="5">
    <location>
        <begin position="116"/>
        <end position="135"/>
    </location>
</feature>
<keyword evidence="2" id="KW-0597">Phosphoprotein</keyword>
<comment type="subcellular location">
    <subcellularLocation>
        <location evidence="1">Endomembrane system</location>
        <topology evidence="1">Multi-pass membrane protein</topology>
    </subcellularLocation>
</comment>
<keyword evidence="5" id="KW-1133">Transmembrane helix</keyword>
<dbReference type="GO" id="GO:0048168">
    <property type="term" value="P:regulation of neuronal synaptic plasticity"/>
    <property type="evidence" value="ECO:0007669"/>
    <property type="project" value="TreeGrafter"/>
</dbReference>
<evidence type="ECO:0000256" key="2">
    <source>
        <dbReference type="ARBA" id="ARBA00022553"/>
    </source>
</evidence>
<dbReference type="PANTHER" id="PTHR10306">
    <property type="entry name" value="SYNAPTOPHYSIN"/>
    <property type="match status" value="1"/>
</dbReference>
<sequence length="217" mass="24116">MKCDWYTVGAHEWLSPPLPGTMSESGRPQDWGGGRGREFLGPRPHLPTSLHRLHEVYFEAPTCQGDPKKIFLVGNYSSSAEFFVTVAVFAFLYSMGALATYIFLQNKYRENNKGPMLVFGFLNLVLWVGNLWFVFKETGWAAPFLRYGQGPGGYGQSLHYGPRGPTQSSPTPHFSDLSSPTTPPDSVPATLAISMCQAQSNFMVLVLAFSEFQTHTH</sequence>
<name>A0A8C2S6Z5_CAPHI</name>
<accession>A0A8C2S6Z5</accession>